<name>A0A518H1Q2_9BACT</name>
<proteinExistence type="predicted"/>
<evidence type="ECO:0000313" key="3">
    <source>
        <dbReference type="Proteomes" id="UP000317835"/>
    </source>
</evidence>
<dbReference type="InterPro" id="IPR005325">
    <property type="entry name" value="DUF308_memb"/>
</dbReference>
<keyword evidence="1" id="KW-0472">Membrane</keyword>
<feature type="transmembrane region" description="Helical" evidence="1">
    <location>
        <begin position="26"/>
        <end position="49"/>
    </location>
</feature>
<dbReference type="PANTHER" id="PTHR34989">
    <property type="entry name" value="PROTEIN HDED"/>
    <property type="match status" value="1"/>
</dbReference>
<feature type="transmembrane region" description="Helical" evidence="1">
    <location>
        <begin position="137"/>
        <end position="155"/>
    </location>
</feature>
<evidence type="ECO:0000313" key="2">
    <source>
        <dbReference type="EMBL" id="QDV34756.1"/>
    </source>
</evidence>
<dbReference type="PANTHER" id="PTHR34989:SF1">
    <property type="entry name" value="PROTEIN HDED"/>
    <property type="match status" value="1"/>
</dbReference>
<dbReference type="Pfam" id="PF03729">
    <property type="entry name" value="DUF308"/>
    <property type="match status" value="1"/>
</dbReference>
<feature type="transmembrane region" description="Helical" evidence="1">
    <location>
        <begin position="161"/>
        <end position="183"/>
    </location>
</feature>
<protein>
    <submittedName>
        <fullName evidence="2">Acid-resistance membrane protein</fullName>
    </submittedName>
</protein>
<keyword evidence="3" id="KW-1185">Reference proteome</keyword>
<dbReference type="KEGG" id="tpla:ElP_26510"/>
<evidence type="ECO:0000256" key="1">
    <source>
        <dbReference type="SAM" id="Phobius"/>
    </source>
</evidence>
<keyword evidence="1" id="KW-0812">Transmembrane</keyword>
<feature type="transmembrane region" description="Helical" evidence="1">
    <location>
        <begin position="55"/>
        <end position="75"/>
    </location>
</feature>
<feature type="transmembrane region" description="Helical" evidence="1">
    <location>
        <begin position="107"/>
        <end position="130"/>
    </location>
</feature>
<dbReference type="InterPro" id="IPR052712">
    <property type="entry name" value="Acid_resist_chaperone_HdeD"/>
</dbReference>
<gene>
    <name evidence="2" type="ORF">ElP_26510</name>
</gene>
<dbReference type="EMBL" id="CP036426">
    <property type="protein sequence ID" value="QDV34756.1"/>
    <property type="molecule type" value="Genomic_DNA"/>
</dbReference>
<keyword evidence="1" id="KW-1133">Transmembrane helix</keyword>
<reference evidence="2 3" key="1">
    <citation type="submission" date="2019-02" db="EMBL/GenBank/DDBJ databases">
        <title>Deep-cultivation of Planctomycetes and their phenomic and genomic characterization uncovers novel biology.</title>
        <authorList>
            <person name="Wiegand S."/>
            <person name="Jogler M."/>
            <person name="Boedeker C."/>
            <person name="Pinto D."/>
            <person name="Vollmers J."/>
            <person name="Rivas-Marin E."/>
            <person name="Kohn T."/>
            <person name="Peeters S.H."/>
            <person name="Heuer A."/>
            <person name="Rast P."/>
            <person name="Oberbeckmann S."/>
            <person name="Bunk B."/>
            <person name="Jeske O."/>
            <person name="Meyerdierks A."/>
            <person name="Storesund J.E."/>
            <person name="Kallscheuer N."/>
            <person name="Luecker S."/>
            <person name="Lage O.M."/>
            <person name="Pohl T."/>
            <person name="Merkel B.J."/>
            <person name="Hornburger P."/>
            <person name="Mueller R.-W."/>
            <person name="Bruemmer F."/>
            <person name="Labrenz M."/>
            <person name="Spormann A.M."/>
            <person name="Op den Camp H."/>
            <person name="Overmann J."/>
            <person name="Amann R."/>
            <person name="Jetten M.S.M."/>
            <person name="Mascher T."/>
            <person name="Medema M.H."/>
            <person name="Devos D.P."/>
            <person name="Kaster A.-K."/>
            <person name="Ovreas L."/>
            <person name="Rohde M."/>
            <person name="Galperin M.Y."/>
            <person name="Jogler C."/>
        </authorList>
    </citation>
    <scope>NUCLEOTIDE SEQUENCE [LARGE SCALE GENOMIC DNA]</scope>
    <source>
        <strain evidence="2 3">ElP</strain>
    </source>
</reference>
<feature type="transmembrane region" description="Helical" evidence="1">
    <location>
        <begin position="82"/>
        <end position="101"/>
    </location>
</feature>
<accession>A0A518H1Q2</accession>
<dbReference type="GO" id="GO:0005886">
    <property type="term" value="C:plasma membrane"/>
    <property type="evidence" value="ECO:0007669"/>
    <property type="project" value="TreeGrafter"/>
</dbReference>
<sequence>MNTTVLREMPLRTAIRHELQAIRGKWAWLVALGVALIVLGTTLIGFPVISTLATVTMLGALILVAGAAEAVGAFWCREWSGFFLAVLSGTLGVVIGLMLLANPIRGGITLTILLASFLFVGGIFRVVAALAHRVEGWGWLLASGVIDIALGVLIWRELPASGLTIIGLLVGISILFRGVWWLMLGFALRRIPRAAA</sequence>
<organism evidence="2 3">
    <name type="scientific">Tautonia plasticadhaerens</name>
    <dbReference type="NCBI Taxonomy" id="2527974"/>
    <lineage>
        <taxon>Bacteria</taxon>
        <taxon>Pseudomonadati</taxon>
        <taxon>Planctomycetota</taxon>
        <taxon>Planctomycetia</taxon>
        <taxon>Isosphaerales</taxon>
        <taxon>Isosphaeraceae</taxon>
        <taxon>Tautonia</taxon>
    </lineage>
</organism>
<dbReference type="AlphaFoldDB" id="A0A518H1Q2"/>
<dbReference type="RefSeq" id="WP_197446944.1">
    <property type="nucleotide sequence ID" value="NZ_CP036426.1"/>
</dbReference>
<dbReference type="Proteomes" id="UP000317835">
    <property type="component" value="Chromosome"/>
</dbReference>